<dbReference type="PROSITE" id="PS00126">
    <property type="entry name" value="PDEASE_I_1"/>
    <property type="match status" value="1"/>
</dbReference>
<feature type="domain" description="PDEase" evidence="7">
    <location>
        <begin position="146"/>
        <end position="444"/>
    </location>
</feature>
<dbReference type="STRING" id="299467.A0A443SFA2"/>
<dbReference type="AlphaFoldDB" id="A0A443SFA2"/>
<keyword evidence="2 6" id="KW-0378">Hydrolase</keyword>
<keyword evidence="1 5" id="KW-0479">Metal-binding</keyword>
<feature type="binding site" evidence="4">
    <location>
        <position position="373"/>
    </location>
    <ligand>
        <name>AMP</name>
        <dbReference type="ChEBI" id="CHEBI:456215"/>
    </ligand>
</feature>
<feature type="binding site" evidence="4">
    <location>
        <position position="424"/>
    </location>
    <ligand>
        <name>AMP</name>
        <dbReference type="ChEBI" id="CHEBI:456215"/>
    </ligand>
</feature>
<accession>A0A443SFA2</accession>
<dbReference type="GO" id="GO:0004114">
    <property type="term" value="F:3',5'-cyclic-nucleotide phosphodiesterase activity"/>
    <property type="evidence" value="ECO:0007669"/>
    <property type="project" value="InterPro"/>
</dbReference>
<dbReference type="Gene3D" id="1.10.1300.10">
    <property type="entry name" value="3'5'-cyclic nucleotide phosphodiesterase, catalytic domain"/>
    <property type="match status" value="1"/>
</dbReference>
<protein>
    <recommendedName>
        <fullName evidence="6">Phosphodiesterase</fullName>
        <ecNumber evidence="6">3.1.4.-</ecNumber>
    </recommendedName>
</protein>
<dbReference type="SMART" id="SM00471">
    <property type="entry name" value="HDc"/>
    <property type="match status" value="1"/>
</dbReference>
<dbReference type="GO" id="GO:0007165">
    <property type="term" value="P:signal transduction"/>
    <property type="evidence" value="ECO:0007669"/>
    <property type="project" value="InterPro"/>
</dbReference>
<evidence type="ECO:0000256" key="1">
    <source>
        <dbReference type="ARBA" id="ARBA00022723"/>
    </source>
</evidence>
<dbReference type="SUPFAM" id="SSF109604">
    <property type="entry name" value="HD-domain/PDEase-like"/>
    <property type="match status" value="1"/>
</dbReference>
<comment type="caution">
    <text evidence="8">The sequence shown here is derived from an EMBL/GenBank/DDBJ whole genome shotgun (WGS) entry which is preliminary data.</text>
</comment>
<feature type="binding site" evidence="5">
    <location>
        <position position="373"/>
    </location>
    <ligand>
        <name>Zn(2+)</name>
        <dbReference type="ChEBI" id="CHEBI:29105"/>
        <label>1</label>
    </ligand>
</feature>
<comment type="similarity">
    <text evidence="6">Belongs to the cyclic nucleotide phosphodiesterase family.</text>
</comment>
<feature type="binding site" evidence="5">
    <location>
        <position position="226"/>
    </location>
    <ligand>
        <name>Zn(2+)</name>
        <dbReference type="ChEBI" id="CHEBI:29105"/>
        <label>1</label>
    </ligand>
</feature>
<evidence type="ECO:0000256" key="2">
    <source>
        <dbReference type="ARBA" id="ARBA00022801"/>
    </source>
</evidence>
<dbReference type="OrthoDB" id="189220at2759"/>
<dbReference type="Proteomes" id="UP000288716">
    <property type="component" value="Unassembled WGS sequence"/>
</dbReference>
<feature type="binding site" evidence="5">
    <location>
        <position position="263"/>
    </location>
    <ligand>
        <name>Zn(2+)</name>
        <dbReference type="ChEBI" id="CHEBI:29105"/>
        <label>2</label>
    </ligand>
</feature>
<evidence type="ECO:0000256" key="5">
    <source>
        <dbReference type="PIRSR" id="PIRSR623088-3"/>
    </source>
</evidence>
<keyword evidence="9" id="KW-1185">Reference proteome</keyword>
<dbReference type="GO" id="GO:0046872">
    <property type="term" value="F:metal ion binding"/>
    <property type="evidence" value="ECO:0007669"/>
    <property type="project" value="UniProtKB-KW"/>
</dbReference>
<name>A0A443SFA2_9ACAR</name>
<dbReference type="EC" id="3.1.4.-" evidence="6"/>
<dbReference type="InterPro" id="IPR023088">
    <property type="entry name" value="PDEase"/>
</dbReference>
<reference evidence="8 9" key="1">
    <citation type="journal article" date="2018" name="Gigascience">
        <title>Genomes of trombidid mites reveal novel predicted allergens and laterally-transferred genes associated with secondary metabolism.</title>
        <authorList>
            <person name="Dong X."/>
            <person name="Chaisiri K."/>
            <person name="Xia D."/>
            <person name="Armstrong S.D."/>
            <person name="Fang Y."/>
            <person name="Donnelly M.J."/>
            <person name="Kadowaki T."/>
            <person name="McGarry J.W."/>
            <person name="Darby A.C."/>
            <person name="Makepeace B.L."/>
        </authorList>
    </citation>
    <scope>NUCLEOTIDE SEQUENCE [LARGE SCALE GENOMIC DNA]</scope>
    <source>
        <strain evidence="8">UoL-UT</strain>
    </source>
</reference>
<dbReference type="CDD" id="cd00077">
    <property type="entry name" value="HDc"/>
    <property type="match status" value="1"/>
</dbReference>
<organism evidence="8 9">
    <name type="scientific">Leptotrombidium deliense</name>
    <dbReference type="NCBI Taxonomy" id="299467"/>
    <lineage>
        <taxon>Eukaryota</taxon>
        <taxon>Metazoa</taxon>
        <taxon>Ecdysozoa</taxon>
        <taxon>Arthropoda</taxon>
        <taxon>Chelicerata</taxon>
        <taxon>Arachnida</taxon>
        <taxon>Acari</taxon>
        <taxon>Acariformes</taxon>
        <taxon>Trombidiformes</taxon>
        <taxon>Prostigmata</taxon>
        <taxon>Anystina</taxon>
        <taxon>Parasitengona</taxon>
        <taxon>Trombiculoidea</taxon>
        <taxon>Trombiculidae</taxon>
        <taxon>Leptotrombidium</taxon>
    </lineage>
</organism>
<dbReference type="InterPro" id="IPR023174">
    <property type="entry name" value="PDEase_CS"/>
</dbReference>
<evidence type="ECO:0000256" key="3">
    <source>
        <dbReference type="PIRSR" id="PIRSR623088-1"/>
    </source>
</evidence>
<evidence type="ECO:0000256" key="4">
    <source>
        <dbReference type="PIRSR" id="PIRSR623088-2"/>
    </source>
</evidence>
<dbReference type="VEuPathDB" id="VectorBase:LDEU005838"/>
<dbReference type="EMBL" id="NCKV01002965">
    <property type="protein sequence ID" value="RWS26203.1"/>
    <property type="molecule type" value="Genomic_DNA"/>
</dbReference>
<evidence type="ECO:0000259" key="7">
    <source>
        <dbReference type="PROSITE" id="PS51845"/>
    </source>
</evidence>
<dbReference type="Pfam" id="PF00233">
    <property type="entry name" value="PDEase_I"/>
    <property type="match status" value="1"/>
</dbReference>
<evidence type="ECO:0000313" key="9">
    <source>
        <dbReference type="Proteomes" id="UP000288716"/>
    </source>
</evidence>
<evidence type="ECO:0000313" key="8">
    <source>
        <dbReference type="EMBL" id="RWS26203.1"/>
    </source>
</evidence>
<dbReference type="PANTHER" id="PTHR11347">
    <property type="entry name" value="CYCLIC NUCLEOTIDE PHOSPHODIESTERASE"/>
    <property type="match status" value="1"/>
</dbReference>
<feature type="binding site" evidence="5">
    <location>
        <position position="262"/>
    </location>
    <ligand>
        <name>Zn(2+)</name>
        <dbReference type="ChEBI" id="CHEBI:29105"/>
        <label>1</label>
    </ligand>
</feature>
<dbReference type="InterPro" id="IPR036971">
    <property type="entry name" value="PDEase_catalytic_dom_sf"/>
</dbReference>
<evidence type="ECO:0000256" key="6">
    <source>
        <dbReference type="RuleBase" id="RU363067"/>
    </source>
</evidence>
<dbReference type="PRINTS" id="PR00387">
    <property type="entry name" value="PDIESTERASE1"/>
</dbReference>
<feature type="active site" description="Proton donor" evidence="3">
    <location>
        <position position="222"/>
    </location>
</feature>
<dbReference type="PROSITE" id="PS51845">
    <property type="entry name" value="PDEASE_I_2"/>
    <property type="match status" value="1"/>
</dbReference>
<feature type="binding site" evidence="5">
    <location>
        <position position="263"/>
    </location>
    <ligand>
        <name>Zn(2+)</name>
        <dbReference type="ChEBI" id="CHEBI:29105"/>
        <label>1</label>
    </ligand>
</feature>
<gene>
    <name evidence="8" type="ORF">B4U80_09656</name>
</gene>
<proteinExistence type="inferred from homology"/>
<feature type="binding site" evidence="4">
    <location>
        <position position="263"/>
    </location>
    <ligand>
        <name>AMP</name>
        <dbReference type="ChEBI" id="CHEBI:456215"/>
    </ligand>
</feature>
<comment type="cofactor">
    <cofactor evidence="6">
        <name>a divalent metal cation</name>
        <dbReference type="ChEBI" id="CHEBI:60240"/>
    </cofactor>
    <text evidence="6">Binds 2 divalent metal cations per subunit. Site 1 may preferentially bind zinc ions, while site 2 has a preference for magnesium and/or manganese ions.</text>
</comment>
<feature type="binding site" evidence="4">
    <location>
        <begin position="222"/>
        <end position="226"/>
    </location>
    <ligand>
        <name>AMP</name>
        <dbReference type="ChEBI" id="CHEBI:456215"/>
    </ligand>
</feature>
<dbReference type="InterPro" id="IPR003607">
    <property type="entry name" value="HD/PDEase_dom"/>
</dbReference>
<dbReference type="InterPro" id="IPR002073">
    <property type="entry name" value="PDEase_catalytic_dom"/>
</dbReference>
<sequence>MVIMILDDTFSDVCAFPVVYHSNTHQIRSPRSRRRSSCSIRFADDTDTGTDILVITEEGLGDILVDPTGSSLLSSLESTTMKTSPMSTASSTPHILGVHRYQIAGAGALTVPYSENREMQQNQMLLTLRRRKSIQKSIHIDPIALLDYSYHGVTQRFLLNASNWSFNSFTLDTLTGGHSLSQLLVHLFSKYKFIEYFNLDILNVLKVFRLFENGYHDTNPYHNSVHAADVTQAMHCFIEEKKIGQYMTPMEKMCSLLAAVAHDLDHPGVNQHFLIATKSHLASLYNNLSVLESHHWRFAISCIRESKVFNHFDSEQWNQVQHLLSSLILATDITQQATYLKRFKQQLSPSAHFSMSNAENRLFILQIALKCADLGNPCRPWVLSQRWTKQICAEFYRQGDYERMLSIPITPICNRHSASMAKIQTGLFDFRKIRDLTSTFRFLP</sequence>